<reference evidence="5 6" key="1">
    <citation type="journal article" date="2014" name="BMC Genomics">
        <title>Genome sequencing of four Aureobasidium pullulans varieties: biotechnological potential, stress tolerance, and description of new species.</title>
        <authorList>
            <person name="Gostin Ar C."/>
            <person name="Ohm R.A."/>
            <person name="Kogej T."/>
            <person name="Sonjak S."/>
            <person name="Turk M."/>
            <person name="Zajc J."/>
            <person name="Zalar P."/>
            <person name="Grube M."/>
            <person name="Sun H."/>
            <person name="Han J."/>
            <person name="Sharma A."/>
            <person name="Chiniquy J."/>
            <person name="Ngan C.Y."/>
            <person name="Lipzen A."/>
            <person name="Barry K."/>
            <person name="Grigoriev I.V."/>
            <person name="Gunde-Cimerman N."/>
        </authorList>
    </citation>
    <scope>NUCLEOTIDE SEQUENCE [LARGE SCALE GENOMIC DNA]</scope>
    <source>
        <strain evidence="5 6">CBS 147.97</strain>
    </source>
</reference>
<dbReference type="InterPro" id="IPR000504">
    <property type="entry name" value="RRM_dom"/>
</dbReference>
<dbReference type="GeneID" id="25414222"/>
<keyword evidence="2" id="KW-0694">RNA-binding</keyword>
<dbReference type="Gene3D" id="2.30.110.10">
    <property type="entry name" value="Electron Transport, Fmn-binding Protein, Chain A"/>
    <property type="match status" value="1"/>
</dbReference>
<dbReference type="AlphaFoldDB" id="A0A074W921"/>
<dbReference type="GO" id="GO:0003723">
    <property type="term" value="F:RNA binding"/>
    <property type="evidence" value="ECO:0007669"/>
    <property type="project" value="UniProtKB-UniRule"/>
</dbReference>
<dbReference type="GO" id="GO:0042602">
    <property type="term" value="F:riboflavin reductase (NADPH) activity"/>
    <property type="evidence" value="ECO:0007669"/>
    <property type="project" value="TreeGrafter"/>
</dbReference>
<dbReference type="InterPro" id="IPR012349">
    <property type="entry name" value="Split_barrel_FMN-bd"/>
</dbReference>
<name>A0A074W921_9PEZI</name>
<dbReference type="HOGENOM" id="CLU_478144_0_0_1"/>
<feature type="compositionally biased region" description="Pro residues" evidence="3">
    <location>
        <begin position="156"/>
        <end position="170"/>
    </location>
</feature>
<dbReference type="InterPro" id="IPR012677">
    <property type="entry name" value="Nucleotide-bd_a/b_plait_sf"/>
</dbReference>
<evidence type="ECO:0000259" key="4">
    <source>
        <dbReference type="PROSITE" id="PS50102"/>
    </source>
</evidence>
<dbReference type="STRING" id="1043004.A0A074W921"/>
<dbReference type="InterPro" id="IPR050268">
    <property type="entry name" value="NADH-dep_flavin_reductase"/>
</dbReference>
<feature type="domain" description="RRM" evidence="4">
    <location>
        <begin position="411"/>
        <end position="488"/>
    </location>
</feature>
<dbReference type="RefSeq" id="XP_013423527.1">
    <property type="nucleotide sequence ID" value="XM_013568073.1"/>
</dbReference>
<dbReference type="InterPro" id="IPR035979">
    <property type="entry name" value="RBD_domain_sf"/>
</dbReference>
<organism evidence="5 6">
    <name type="scientific">Aureobasidium namibiae CBS 147.97</name>
    <dbReference type="NCBI Taxonomy" id="1043004"/>
    <lineage>
        <taxon>Eukaryota</taxon>
        <taxon>Fungi</taxon>
        <taxon>Dikarya</taxon>
        <taxon>Ascomycota</taxon>
        <taxon>Pezizomycotina</taxon>
        <taxon>Dothideomycetes</taxon>
        <taxon>Dothideomycetidae</taxon>
        <taxon>Dothideales</taxon>
        <taxon>Saccotheciaceae</taxon>
        <taxon>Aureobasidium</taxon>
    </lineage>
</organism>
<dbReference type="GO" id="GO:0010181">
    <property type="term" value="F:FMN binding"/>
    <property type="evidence" value="ECO:0007669"/>
    <property type="project" value="InterPro"/>
</dbReference>
<dbReference type="PROSITE" id="PS50102">
    <property type="entry name" value="RRM"/>
    <property type="match status" value="1"/>
</dbReference>
<gene>
    <name evidence="5" type="ORF">M436DRAFT_67454</name>
</gene>
<evidence type="ECO:0000256" key="2">
    <source>
        <dbReference type="PROSITE-ProRule" id="PRU00176"/>
    </source>
</evidence>
<dbReference type="CDD" id="cd00590">
    <property type="entry name" value="RRM_SF"/>
    <property type="match status" value="1"/>
</dbReference>
<feature type="region of interest" description="Disordered" evidence="3">
    <location>
        <begin position="1"/>
        <end position="20"/>
    </location>
</feature>
<dbReference type="SMART" id="SM00360">
    <property type="entry name" value="RRM"/>
    <property type="match status" value="1"/>
</dbReference>
<evidence type="ECO:0000313" key="5">
    <source>
        <dbReference type="EMBL" id="KEQ69403.1"/>
    </source>
</evidence>
<dbReference type="SUPFAM" id="SSF50475">
    <property type="entry name" value="FMN-binding split barrel"/>
    <property type="match status" value="1"/>
</dbReference>
<evidence type="ECO:0000256" key="1">
    <source>
        <dbReference type="ARBA" id="ARBA00023002"/>
    </source>
</evidence>
<evidence type="ECO:0000313" key="6">
    <source>
        <dbReference type="Proteomes" id="UP000027730"/>
    </source>
</evidence>
<feature type="compositionally biased region" description="Polar residues" evidence="3">
    <location>
        <begin position="512"/>
        <end position="528"/>
    </location>
</feature>
<dbReference type="SUPFAM" id="SSF54928">
    <property type="entry name" value="RNA-binding domain, RBD"/>
    <property type="match status" value="1"/>
</dbReference>
<dbReference type="OrthoDB" id="2015405at2759"/>
<proteinExistence type="predicted"/>
<dbReference type="PANTHER" id="PTHR30466">
    <property type="entry name" value="FLAVIN REDUCTASE"/>
    <property type="match status" value="1"/>
</dbReference>
<dbReference type="Proteomes" id="UP000027730">
    <property type="component" value="Unassembled WGS sequence"/>
</dbReference>
<dbReference type="Gene3D" id="3.30.70.330">
    <property type="match status" value="1"/>
</dbReference>
<feature type="region of interest" description="Disordered" evidence="3">
    <location>
        <begin position="131"/>
        <end position="185"/>
    </location>
</feature>
<dbReference type="Pfam" id="PF00076">
    <property type="entry name" value="RRM_1"/>
    <property type="match status" value="1"/>
</dbReference>
<keyword evidence="6" id="KW-1185">Reference proteome</keyword>
<dbReference type="Pfam" id="PF01613">
    <property type="entry name" value="Flavin_Reduct"/>
    <property type="match status" value="1"/>
</dbReference>
<feature type="compositionally biased region" description="Polar residues" evidence="3">
    <location>
        <begin position="537"/>
        <end position="551"/>
    </location>
</feature>
<keyword evidence="1" id="KW-0560">Oxidoreductase</keyword>
<dbReference type="PANTHER" id="PTHR30466:SF1">
    <property type="entry name" value="FMN REDUCTASE (NADH) RUTF"/>
    <property type="match status" value="1"/>
</dbReference>
<dbReference type="SMART" id="SM00903">
    <property type="entry name" value="Flavin_Reduct"/>
    <property type="match status" value="1"/>
</dbReference>
<accession>A0A074W921</accession>
<protein>
    <recommendedName>
        <fullName evidence="4">RRM domain-containing protein</fullName>
    </recommendedName>
</protein>
<dbReference type="InterPro" id="IPR002563">
    <property type="entry name" value="Flavin_Rdtase-like_dom"/>
</dbReference>
<feature type="region of interest" description="Disordered" evidence="3">
    <location>
        <begin position="483"/>
        <end position="606"/>
    </location>
</feature>
<evidence type="ECO:0000256" key="3">
    <source>
        <dbReference type="SAM" id="MobiDB-lite"/>
    </source>
</evidence>
<dbReference type="EMBL" id="KL584722">
    <property type="protein sequence ID" value="KEQ69403.1"/>
    <property type="molecule type" value="Genomic_DNA"/>
</dbReference>
<sequence length="606" mass="66224">MQAELDIKLTPAERPTEQGQRHILVDSPSSHTSRYVRTVLRRPFEEMQDLDNFVFNPCTDARAGATDLDLNLPSATARFLQDNDDELRLRIQKAFSVEVDIRSFGPRTTAFITGDTGHDVSRARDFINSIDLGPVEPSQSQPDQPERPLATSPKPSSIPSPPTQSSPRPIPQSVSQSSLQPKPTILEDVYKPSLKDDYKATMRSVPSSVVVLTTRVPSAESNIDSLRGMTLSSLSSTTLEPEPIVSFSIRGPSRTLDCIIAGQPFTVNFLGTHPTAASIADSFSKPHDDPSQPFRTILASGWAESFDDQASPAIKSDHVPARFTCKLLPGKSLGVGDHTVVFARVTQIWRATSVKSSKHPRTFLAYAQAGYRSLHGFQIPLTNVEPLERAQPVKLIPESDQKVSIEDTLDRRTVIEGFPPTVQAKEVGHYLKNAGFNITRLRSNVVGRRNTGYFRVRFDSVEDAERAVRTLDGAVFMGHSLKVRAAQEKPTPAPQRPQPKATTMKSQILDDSLSTGLSPAEPTSTEAASTEPPFTELASNELSSTNPTSTGSGDGDVVDAYWRMALDGDNEDDVLEERAADQRALGEAQKPADYPAADTKGNKQDN</sequence>